<organism evidence="1 2">
    <name type="scientific">Neiella holothuriorum</name>
    <dbReference type="NCBI Taxonomy" id="2870530"/>
    <lineage>
        <taxon>Bacteria</taxon>
        <taxon>Pseudomonadati</taxon>
        <taxon>Pseudomonadota</taxon>
        <taxon>Gammaproteobacteria</taxon>
        <taxon>Alteromonadales</taxon>
        <taxon>Echinimonadaceae</taxon>
        <taxon>Neiella</taxon>
    </lineage>
</organism>
<accession>A0ABS7ELI7</accession>
<evidence type="ECO:0008006" key="3">
    <source>
        <dbReference type="Google" id="ProtNLM"/>
    </source>
</evidence>
<evidence type="ECO:0000313" key="1">
    <source>
        <dbReference type="EMBL" id="MBW8192743.1"/>
    </source>
</evidence>
<comment type="caution">
    <text evidence="1">The sequence shown here is derived from an EMBL/GenBank/DDBJ whole genome shotgun (WGS) entry which is preliminary data.</text>
</comment>
<dbReference type="RefSeq" id="WP_220105366.1">
    <property type="nucleotide sequence ID" value="NZ_JAHZSS010000028.1"/>
</dbReference>
<gene>
    <name evidence="1" type="ORF">K0504_17025</name>
</gene>
<name>A0ABS7ELI7_9GAMM</name>
<dbReference type="Proteomes" id="UP001166251">
    <property type="component" value="Unassembled WGS sequence"/>
</dbReference>
<keyword evidence="2" id="KW-1185">Reference proteome</keyword>
<sequence>MKGFNKLPVALGLVNSLDKKERKGLIAAVTLIRRHLKGFDIYPAYNMGGGTHKIRVGVKDIETQKALPGSLFTFRQTKGSESAHIGVNLEFSELCELIEQRNLEERYYLEKLDESSFEASLLAIAESTLYQKLKREEGEGYLPDDYYEEKGETETKEDLPEKARIKRVYQHKEFYANDAENDLTIDFVKWCNTSKDFTVKELESRTSEKDRIDVVLEGKSGTVYAELKSISSYRNVKRAIRAALGQLIDYQYYDDKIQASELWIVLDAEVDNENDIRFIKRLNNEFNNLNLKLVCKTGSAKFNIN</sequence>
<dbReference type="EMBL" id="JAHZSS010000028">
    <property type="protein sequence ID" value="MBW8192743.1"/>
    <property type="molecule type" value="Genomic_DNA"/>
</dbReference>
<reference evidence="1" key="1">
    <citation type="submission" date="2021-07" db="EMBL/GenBank/DDBJ databases">
        <title>Neiella marina sp. nov., isolated from the intestinal content of sea cucumber Apostichopus japonicus.</title>
        <authorList>
            <person name="Bai X."/>
        </authorList>
    </citation>
    <scope>NUCLEOTIDE SEQUENCE</scope>
    <source>
        <strain evidence="1">126</strain>
    </source>
</reference>
<evidence type="ECO:0000313" key="2">
    <source>
        <dbReference type="Proteomes" id="UP001166251"/>
    </source>
</evidence>
<proteinExistence type="predicted"/>
<protein>
    <recommendedName>
        <fullName evidence="3">Protein NO VEIN C-terminal domain-containing protein</fullName>
    </recommendedName>
</protein>